<dbReference type="EMBL" id="AGNL01044425">
    <property type="protein sequence ID" value="EJK49800.1"/>
    <property type="molecule type" value="Genomic_DNA"/>
</dbReference>
<feature type="compositionally biased region" description="Polar residues" evidence="1">
    <location>
        <begin position="23"/>
        <end position="41"/>
    </location>
</feature>
<feature type="region of interest" description="Disordered" evidence="1">
    <location>
        <begin position="53"/>
        <end position="79"/>
    </location>
</feature>
<sequence>MTDSDDSSAASSGDELLDFVAPGTQQSKDSSPEKSTASESVELTEVVVNAVAEAATDPLAASRKRKREEDGGEATDDDVQILIEQAFKK</sequence>
<evidence type="ECO:0000313" key="2">
    <source>
        <dbReference type="EMBL" id="EJK49800.1"/>
    </source>
</evidence>
<proteinExistence type="predicted"/>
<dbReference type="AlphaFoldDB" id="K0R9L4"/>
<feature type="region of interest" description="Disordered" evidence="1">
    <location>
        <begin position="1"/>
        <end position="41"/>
    </location>
</feature>
<dbReference type="OrthoDB" id="53857at2759"/>
<accession>K0R9L4</accession>
<name>K0R9L4_THAOC</name>
<evidence type="ECO:0000256" key="1">
    <source>
        <dbReference type="SAM" id="MobiDB-lite"/>
    </source>
</evidence>
<evidence type="ECO:0000313" key="3">
    <source>
        <dbReference type="Proteomes" id="UP000266841"/>
    </source>
</evidence>
<feature type="compositionally biased region" description="Acidic residues" evidence="1">
    <location>
        <begin position="70"/>
        <end position="79"/>
    </location>
</feature>
<comment type="caution">
    <text evidence="2">The sequence shown here is derived from an EMBL/GenBank/DDBJ whole genome shotgun (WGS) entry which is preliminary data.</text>
</comment>
<dbReference type="Proteomes" id="UP000266841">
    <property type="component" value="Unassembled WGS sequence"/>
</dbReference>
<organism evidence="2 3">
    <name type="scientific">Thalassiosira oceanica</name>
    <name type="common">Marine diatom</name>
    <dbReference type="NCBI Taxonomy" id="159749"/>
    <lineage>
        <taxon>Eukaryota</taxon>
        <taxon>Sar</taxon>
        <taxon>Stramenopiles</taxon>
        <taxon>Ochrophyta</taxon>
        <taxon>Bacillariophyta</taxon>
        <taxon>Coscinodiscophyceae</taxon>
        <taxon>Thalassiosirophycidae</taxon>
        <taxon>Thalassiosirales</taxon>
        <taxon>Thalassiosiraceae</taxon>
        <taxon>Thalassiosira</taxon>
    </lineage>
</organism>
<keyword evidence="3" id="KW-1185">Reference proteome</keyword>
<protein>
    <submittedName>
        <fullName evidence="2">Uncharacterized protein</fullName>
    </submittedName>
</protein>
<gene>
    <name evidence="2" type="ORF">THAOC_31291</name>
</gene>
<reference evidence="2 3" key="1">
    <citation type="journal article" date="2012" name="Genome Biol.">
        <title>Genome and low-iron response of an oceanic diatom adapted to chronic iron limitation.</title>
        <authorList>
            <person name="Lommer M."/>
            <person name="Specht M."/>
            <person name="Roy A.S."/>
            <person name="Kraemer L."/>
            <person name="Andreson R."/>
            <person name="Gutowska M.A."/>
            <person name="Wolf J."/>
            <person name="Bergner S.V."/>
            <person name="Schilhabel M.B."/>
            <person name="Klostermeier U.C."/>
            <person name="Beiko R.G."/>
            <person name="Rosenstiel P."/>
            <person name="Hippler M."/>
            <person name="Laroche J."/>
        </authorList>
    </citation>
    <scope>NUCLEOTIDE SEQUENCE [LARGE SCALE GENOMIC DNA]</scope>
    <source>
        <strain evidence="2 3">CCMP1005</strain>
    </source>
</reference>